<name>A0ACC4DFP9_PURLI</name>
<keyword evidence="2" id="KW-1185">Reference proteome</keyword>
<gene>
    <name evidence="1" type="ORF">ACCO45_010505</name>
</gene>
<dbReference type="Proteomes" id="UP001638806">
    <property type="component" value="Unassembled WGS sequence"/>
</dbReference>
<sequence>MVPKRGIKPAAGCLGHQDRAANHPWLEAVGERTWVAGPCIDAAELLVPWPAMASLPSKRKTQLPRIRIGFQTGRDDVSSCFPQLQARIAVNEHGSRRSDAGLLVPVDAPWYRLFACSFPASNAALRPVHQLKPRSRLSVTIPDSGAAWRRA</sequence>
<proteinExistence type="predicted"/>
<evidence type="ECO:0000313" key="1">
    <source>
        <dbReference type="EMBL" id="KAL3954942.1"/>
    </source>
</evidence>
<evidence type="ECO:0000313" key="2">
    <source>
        <dbReference type="Proteomes" id="UP001638806"/>
    </source>
</evidence>
<comment type="caution">
    <text evidence="1">The sequence shown here is derived from an EMBL/GenBank/DDBJ whole genome shotgun (WGS) entry which is preliminary data.</text>
</comment>
<protein>
    <submittedName>
        <fullName evidence="1">Uncharacterized protein</fullName>
    </submittedName>
</protein>
<reference evidence="1" key="1">
    <citation type="submission" date="2024-12" db="EMBL/GenBank/DDBJ databases">
        <title>Comparative genomics and development of molecular markers within Purpureocillium lilacinum and among Purpureocillium species.</title>
        <authorList>
            <person name="Yeh Z.-Y."/>
            <person name="Ni N.-T."/>
            <person name="Lo P.-H."/>
            <person name="Mushyakhwo K."/>
            <person name="Lin C.-F."/>
            <person name="Nai Y.-S."/>
        </authorList>
    </citation>
    <scope>NUCLEOTIDE SEQUENCE</scope>
    <source>
        <strain evidence="1">NCHU-NPUST-175</strain>
    </source>
</reference>
<organism evidence="1 2">
    <name type="scientific">Purpureocillium lilacinum</name>
    <name type="common">Paecilomyces lilacinus</name>
    <dbReference type="NCBI Taxonomy" id="33203"/>
    <lineage>
        <taxon>Eukaryota</taxon>
        <taxon>Fungi</taxon>
        <taxon>Dikarya</taxon>
        <taxon>Ascomycota</taxon>
        <taxon>Pezizomycotina</taxon>
        <taxon>Sordariomycetes</taxon>
        <taxon>Hypocreomycetidae</taxon>
        <taxon>Hypocreales</taxon>
        <taxon>Ophiocordycipitaceae</taxon>
        <taxon>Purpureocillium</taxon>
    </lineage>
</organism>
<accession>A0ACC4DFP9</accession>
<dbReference type="EMBL" id="JBGNUJ010000010">
    <property type="protein sequence ID" value="KAL3954942.1"/>
    <property type="molecule type" value="Genomic_DNA"/>
</dbReference>